<dbReference type="GO" id="GO:0071944">
    <property type="term" value="C:cell periphery"/>
    <property type="evidence" value="ECO:0007669"/>
    <property type="project" value="TreeGrafter"/>
</dbReference>
<keyword evidence="4" id="KW-1185">Reference proteome</keyword>
<feature type="region of interest" description="Disordered" evidence="1">
    <location>
        <begin position="48"/>
        <end position="73"/>
    </location>
</feature>
<feature type="region of interest" description="Disordered" evidence="1">
    <location>
        <begin position="214"/>
        <end position="236"/>
    </location>
</feature>
<evidence type="ECO:0000256" key="2">
    <source>
        <dbReference type="SAM" id="Phobius"/>
    </source>
</evidence>
<feature type="region of interest" description="Disordered" evidence="1">
    <location>
        <begin position="1"/>
        <end position="23"/>
    </location>
</feature>
<accession>A0A370TJN2</accession>
<feature type="transmembrane region" description="Helical" evidence="2">
    <location>
        <begin position="255"/>
        <end position="280"/>
    </location>
</feature>
<dbReference type="OrthoDB" id="2589563at2759"/>
<evidence type="ECO:0000256" key="1">
    <source>
        <dbReference type="SAM" id="MobiDB-lite"/>
    </source>
</evidence>
<dbReference type="GO" id="GO:0000324">
    <property type="term" value="C:fungal-type vacuole"/>
    <property type="evidence" value="ECO:0007669"/>
    <property type="project" value="TreeGrafter"/>
</dbReference>
<evidence type="ECO:0008006" key="5">
    <source>
        <dbReference type="Google" id="ProtNLM"/>
    </source>
</evidence>
<name>A0A370TJN2_9HELO</name>
<keyword evidence="2" id="KW-1133">Transmembrane helix</keyword>
<proteinExistence type="predicted"/>
<protein>
    <recommendedName>
        <fullName evidence="5">Regulator of phospholipase D SRF1</fullName>
    </recommendedName>
</protein>
<feature type="transmembrane region" description="Helical" evidence="2">
    <location>
        <begin position="300"/>
        <end position="318"/>
    </location>
</feature>
<evidence type="ECO:0000313" key="4">
    <source>
        <dbReference type="Proteomes" id="UP000254866"/>
    </source>
</evidence>
<dbReference type="RefSeq" id="XP_031868381.1">
    <property type="nucleotide sequence ID" value="XM_032014960.1"/>
</dbReference>
<keyword evidence="2" id="KW-0812">Transmembrane</keyword>
<dbReference type="InterPro" id="IPR037737">
    <property type="entry name" value="Srf1"/>
</dbReference>
<feature type="transmembrane region" description="Helical" evidence="2">
    <location>
        <begin position="379"/>
        <end position="404"/>
    </location>
</feature>
<feature type="compositionally biased region" description="Polar residues" evidence="1">
    <location>
        <begin position="53"/>
        <end position="70"/>
    </location>
</feature>
<dbReference type="GeneID" id="43599186"/>
<evidence type="ECO:0000313" key="3">
    <source>
        <dbReference type="EMBL" id="RDL35725.1"/>
    </source>
</evidence>
<dbReference type="PANTHER" id="PTHR36819">
    <property type="entry name" value="REGULATOR OF PHOSPHOLIPASE D SRF1"/>
    <property type="match status" value="1"/>
</dbReference>
<feature type="region of interest" description="Disordered" evidence="1">
    <location>
        <begin position="103"/>
        <end position="131"/>
    </location>
</feature>
<gene>
    <name evidence="3" type="ORF">BP5553_06337</name>
</gene>
<reference evidence="3 4" key="1">
    <citation type="journal article" date="2018" name="IMA Fungus">
        <title>IMA Genome-F 9: Draft genome sequence of Annulohypoxylon stygium, Aspergillus mulundensis, Berkeleyomyces basicola (syn. Thielaviopsis basicola), Ceratocystis smalleyi, two Cercospora beticola strains, Coleophoma cylindrospora, Fusarium fracticaudum, Phialophora cf. hyalina, and Morchella septimelata.</title>
        <authorList>
            <person name="Wingfield B.D."/>
            <person name="Bills G.F."/>
            <person name="Dong Y."/>
            <person name="Huang W."/>
            <person name="Nel W.J."/>
            <person name="Swalarsk-Parry B.S."/>
            <person name="Vaghefi N."/>
            <person name="Wilken P.M."/>
            <person name="An Z."/>
            <person name="de Beer Z.W."/>
            <person name="De Vos L."/>
            <person name="Chen L."/>
            <person name="Duong T.A."/>
            <person name="Gao Y."/>
            <person name="Hammerbacher A."/>
            <person name="Kikkert J.R."/>
            <person name="Li Y."/>
            <person name="Li H."/>
            <person name="Li K."/>
            <person name="Li Q."/>
            <person name="Liu X."/>
            <person name="Ma X."/>
            <person name="Naidoo K."/>
            <person name="Pethybridge S.J."/>
            <person name="Sun J."/>
            <person name="Steenkamp E.T."/>
            <person name="van der Nest M.A."/>
            <person name="van Wyk S."/>
            <person name="Wingfield M.J."/>
            <person name="Xiong C."/>
            <person name="Yue Q."/>
            <person name="Zhang X."/>
        </authorList>
    </citation>
    <scope>NUCLEOTIDE SEQUENCE [LARGE SCALE GENOMIC DNA]</scope>
    <source>
        <strain evidence="3 4">BP 5553</strain>
    </source>
</reference>
<dbReference type="AlphaFoldDB" id="A0A370TJN2"/>
<keyword evidence="2" id="KW-0472">Membrane</keyword>
<dbReference type="PANTHER" id="PTHR36819:SF1">
    <property type="entry name" value="REGULATOR OF PHOSPHOLIPASE D SRF1"/>
    <property type="match status" value="1"/>
</dbReference>
<dbReference type="EMBL" id="NPIC01000005">
    <property type="protein sequence ID" value="RDL35725.1"/>
    <property type="molecule type" value="Genomic_DNA"/>
</dbReference>
<sequence>MADSSTPKLQHRGRGLHLEPYSLHDHDSSCAQMRPSLSNEAVLKPIDEFTNRPYPSSSVSRNTMASTSTRVDNRVAKREVRTLPSWIDSYDDVDDPLANGLSTNKFLSSPSRAHSAHHHHTPAQPSRRMSQDGYEDIYDETPKMTEKKHESGFFGHKEPVRGRKWDHVREGDPVIMQSNGQFASPWRTYIKSSMYGPAPSEDNKRVDEEFLQQQTPGFDRPWRGDLDGGSDPEKSLGLLHSKKRRRSLLKRWQQIILIHPLIPLIFRVIVFTTSIIALGLSGSIYKLSRFYAYPQNPSTVMAVVVDVVAIPYIIYITWDEYTGKPLGLRPPKAKIRLVLLDLFFIIFESANLALSFAALVDEHGSCRDVRNGYNHVLCVRVRTLSGILLIALISWSVTFTISIFRLVERVGGRDEVD</sequence>
<organism evidence="3 4">
    <name type="scientific">Venustampulla echinocandica</name>
    <dbReference type="NCBI Taxonomy" id="2656787"/>
    <lineage>
        <taxon>Eukaryota</taxon>
        <taxon>Fungi</taxon>
        <taxon>Dikarya</taxon>
        <taxon>Ascomycota</taxon>
        <taxon>Pezizomycotina</taxon>
        <taxon>Leotiomycetes</taxon>
        <taxon>Helotiales</taxon>
        <taxon>Pleuroascaceae</taxon>
        <taxon>Venustampulla</taxon>
    </lineage>
</organism>
<comment type="caution">
    <text evidence="3">The sequence shown here is derived from an EMBL/GenBank/DDBJ whole genome shotgun (WGS) entry which is preliminary data.</text>
</comment>
<feature type="transmembrane region" description="Helical" evidence="2">
    <location>
        <begin position="338"/>
        <end position="359"/>
    </location>
</feature>
<feature type="compositionally biased region" description="Basic and acidic residues" evidence="1">
    <location>
        <begin position="220"/>
        <end position="234"/>
    </location>
</feature>
<dbReference type="Proteomes" id="UP000254866">
    <property type="component" value="Unassembled WGS sequence"/>
</dbReference>